<evidence type="ECO:0000313" key="2">
    <source>
        <dbReference type="Proteomes" id="UP000053766"/>
    </source>
</evidence>
<evidence type="ECO:0000313" key="1">
    <source>
        <dbReference type="EMBL" id="KJH42260.1"/>
    </source>
</evidence>
<dbReference type="Proteomes" id="UP000053766">
    <property type="component" value="Unassembled WGS sequence"/>
</dbReference>
<reference evidence="1 2" key="1">
    <citation type="submission" date="2013-11" db="EMBL/GenBank/DDBJ databases">
        <title>Draft genome of the bovine lungworm Dictyocaulus viviparus.</title>
        <authorList>
            <person name="Mitreva M."/>
        </authorList>
    </citation>
    <scope>NUCLEOTIDE SEQUENCE [LARGE SCALE GENOMIC DNA]</scope>
    <source>
        <strain evidence="1 2">HannoverDv2000</strain>
    </source>
</reference>
<organism evidence="1 2">
    <name type="scientific">Dictyocaulus viviparus</name>
    <name type="common">Bovine lungworm</name>
    <dbReference type="NCBI Taxonomy" id="29172"/>
    <lineage>
        <taxon>Eukaryota</taxon>
        <taxon>Metazoa</taxon>
        <taxon>Ecdysozoa</taxon>
        <taxon>Nematoda</taxon>
        <taxon>Chromadorea</taxon>
        <taxon>Rhabditida</taxon>
        <taxon>Rhabditina</taxon>
        <taxon>Rhabditomorpha</taxon>
        <taxon>Strongyloidea</taxon>
        <taxon>Metastrongylidae</taxon>
        <taxon>Dictyocaulus</taxon>
    </lineage>
</organism>
<dbReference type="AlphaFoldDB" id="A0A0D8XCC6"/>
<name>A0A0D8XCC6_DICVI</name>
<proteinExistence type="predicted"/>
<dbReference type="STRING" id="29172.A0A0D8XCC6"/>
<accession>A0A0D8XCC6</accession>
<protein>
    <submittedName>
        <fullName evidence="1">Uncharacterized protein</fullName>
    </submittedName>
</protein>
<gene>
    <name evidence="1" type="ORF">DICVIV_11756</name>
</gene>
<dbReference type="OrthoDB" id="10041611at2759"/>
<keyword evidence="2" id="KW-1185">Reference proteome</keyword>
<sequence length="60" mass="6508">MLSDPVIIYKLSFAKNRMDNVRAYGAGLAGGQFDASGFMRKPTVIFRSIALVGKNPSVTE</sequence>
<dbReference type="EMBL" id="KN716688">
    <property type="protein sequence ID" value="KJH42260.1"/>
    <property type="molecule type" value="Genomic_DNA"/>
</dbReference>
<reference evidence="2" key="2">
    <citation type="journal article" date="2016" name="Sci. Rep.">
        <title>Dictyocaulus viviparus genome, variome and transcriptome elucidate lungworm biology and support future intervention.</title>
        <authorList>
            <person name="McNulty S.N."/>
            <person name="Strube C."/>
            <person name="Rosa B.A."/>
            <person name="Martin J.C."/>
            <person name="Tyagi R."/>
            <person name="Choi Y.J."/>
            <person name="Wang Q."/>
            <person name="Hallsworth Pepin K."/>
            <person name="Zhang X."/>
            <person name="Ozersky P."/>
            <person name="Wilson R.K."/>
            <person name="Sternberg P.W."/>
            <person name="Gasser R.B."/>
            <person name="Mitreva M."/>
        </authorList>
    </citation>
    <scope>NUCLEOTIDE SEQUENCE [LARGE SCALE GENOMIC DNA]</scope>
    <source>
        <strain evidence="2">HannoverDv2000</strain>
    </source>
</reference>